<dbReference type="InterPro" id="IPR004096">
    <property type="entry name" value="V4R"/>
</dbReference>
<dbReference type="SUPFAM" id="SSF52540">
    <property type="entry name" value="P-loop containing nucleoside triphosphate hydrolases"/>
    <property type="match status" value="1"/>
</dbReference>
<evidence type="ECO:0000256" key="3">
    <source>
        <dbReference type="ARBA" id="ARBA00023012"/>
    </source>
</evidence>
<dbReference type="GO" id="GO:0043565">
    <property type="term" value="F:sequence-specific DNA binding"/>
    <property type="evidence" value="ECO:0007669"/>
    <property type="project" value="InterPro"/>
</dbReference>
<keyword evidence="5" id="KW-0238">DNA-binding</keyword>
<keyword evidence="1" id="KW-0547">Nucleotide-binding</keyword>
<proteinExistence type="predicted"/>
<dbReference type="EMBL" id="SBKP01000002">
    <property type="protein sequence ID" value="RXR30469.1"/>
    <property type="molecule type" value="Genomic_DNA"/>
</dbReference>
<dbReference type="InterPro" id="IPR027417">
    <property type="entry name" value="P-loop_NTPase"/>
</dbReference>
<dbReference type="Pfam" id="PF25601">
    <property type="entry name" value="AAA_lid_14"/>
    <property type="match status" value="1"/>
</dbReference>
<dbReference type="InterPro" id="IPR025662">
    <property type="entry name" value="Sigma_54_int_dom_ATP-bd_1"/>
</dbReference>
<dbReference type="SMART" id="SM00382">
    <property type="entry name" value="AAA"/>
    <property type="match status" value="1"/>
</dbReference>
<accession>A0A4Q1KMP2</accession>
<dbReference type="InterPro" id="IPR058031">
    <property type="entry name" value="AAA_lid_NorR"/>
</dbReference>
<dbReference type="SUPFAM" id="SSF46689">
    <property type="entry name" value="Homeodomain-like"/>
    <property type="match status" value="1"/>
</dbReference>
<keyword evidence="6" id="KW-0010">Activator</keyword>
<dbReference type="SUPFAM" id="SSF111126">
    <property type="entry name" value="Ligand-binding domain in the NO signalling and Golgi transport"/>
    <property type="match status" value="1"/>
</dbReference>
<dbReference type="InterPro" id="IPR002078">
    <property type="entry name" value="Sigma_54_int"/>
</dbReference>
<dbReference type="InterPro" id="IPR009057">
    <property type="entry name" value="Homeodomain-like_sf"/>
</dbReference>
<dbReference type="OrthoDB" id="7324976at2"/>
<keyword evidence="7" id="KW-0804">Transcription</keyword>
<keyword evidence="3" id="KW-0902">Two-component regulatory system</keyword>
<dbReference type="GO" id="GO:0005524">
    <property type="term" value="F:ATP binding"/>
    <property type="evidence" value="ECO:0007669"/>
    <property type="project" value="UniProtKB-KW"/>
</dbReference>
<dbReference type="RefSeq" id="WP_129403219.1">
    <property type="nucleotide sequence ID" value="NZ_SBKP01000002.1"/>
</dbReference>
<evidence type="ECO:0000256" key="1">
    <source>
        <dbReference type="ARBA" id="ARBA00022741"/>
    </source>
</evidence>
<evidence type="ECO:0000256" key="5">
    <source>
        <dbReference type="ARBA" id="ARBA00023125"/>
    </source>
</evidence>
<organism evidence="9 10">
    <name type="scientific">Sphingobium fluviale</name>
    <dbReference type="NCBI Taxonomy" id="2506423"/>
    <lineage>
        <taxon>Bacteria</taxon>
        <taxon>Pseudomonadati</taxon>
        <taxon>Pseudomonadota</taxon>
        <taxon>Alphaproteobacteria</taxon>
        <taxon>Sphingomonadales</taxon>
        <taxon>Sphingomonadaceae</taxon>
        <taxon>Sphingobium</taxon>
    </lineage>
</organism>
<keyword evidence="2" id="KW-0067">ATP-binding</keyword>
<gene>
    <name evidence="9" type="ORF">EQG66_03935</name>
</gene>
<dbReference type="InterPro" id="IPR010523">
    <property type="entry name" value="XylR_N"/>
</dbReference>
<dbReference type="Proteomes" id="UP000290958">
    <property type="component" value="Unassembled WGS sequence"/>
</dbReference>
<sequence length="583" mass="65142">MARQNSGARAHKAEQHRRSLAEVFQVHGEPSLDDLYETFRFEPDKAEIHLNGRRMVLTDNLGLAIMRREMVSALGYERARGVMSRIGYSVGAADAELALELRKDDSLFDIFTVGPQLHALKGSVKVEPLVFEADRRTGRFYSEYIWHNSAECHAHVHEMGLGPHPGGWQQVGYASGYTSAFFGRPMIFREMQCVAMGHERCFLIGKPAEEWDDAEAELKWFRAEGYSRRPVNAASDQIPPDEDLLIGSRSMVGASSGFNVVLHLVDKVAQTDAPVLFLGESGVGKEVFARELHKRSRRAAEPMVAVNCAAIPETLIESELFGVEKGAFTGAHSSRPGRFERAQGGTLFLDEIGTLSFAAQGKLLRVLQESEFERVGGGRTIAADVRLIAATNADLWAEVEKGAFRADLFHRLNTFPIHIPPLRERRADIPLLANHFLQKLSARHRKSGLGFDEDVVRYLHDYHWPGNIREMENLIERGIILANDNELVGIHHLTMSANSLMRATNELNEAQDPFWTFLMTQVRRGPEEDFGAKMLNTGLSHEDLLESLVTAALKSCGGNVTKAAQTIGMSRSQLNYWLRKKQT</sequence>
<evidence type="ECO:0000313" key="9">
    <source>
        <dbReference type="EMBL" id="RXR30469.1"/>
    </source>
</evidence>
<dbReference type="PRINTS" id="PR01590">
    <property type="entry name" value="HTHFIS"/>
</dbReference>
<dbReference type="InterPro" id="IPR003593">
    <property type="entry name" value="AAA+_ATPase"/>
</dbReference>
<evidence type="ECO:0000313" key="10">
    <source>
        <dbReference type="Proteomes" id="UP000290958"/>
    </source>
</evidence>
<evidence type="ECO:0000256" key="7">
    <source>
        <dbReference type="ARBA" id="ARBA00023163"/>
    </source>
</evidence>
<dbReference type="PROSITE" id="PS50045">
    <property type="entry name" value="SIGMA54_INTERACT_4"/>
    <property type="match status" value="1"/>
</dbReference>
<protein>
    <submittedName>
        <fullName evidence="9">Sigma-54-dependent Fis family transcriptional regulator</fullName>
    </submittedName>
</protein>
<dbReference type="Pfam" id="PF02954">
    <property type="entry name" value="HTH_8"/>
    <property type="match status" value="1"/>
</dbReference>
<dbReference type="Pfam" id="PF06505">
    <property type="entry name" value="XylR_N"/>
    <property type="match status" value="1"/>
</dbReference>
<dbReference type="GO" id="GO:0000160">
    <property type="term" value="P:phosphorelay signal transduction system"/>
    <property type="evidence" value="ECO:0007669"/>
    <property type="project" value="UniProtKB-KW"/>
</dbReference>
<evidence type="ECO:0000256" key="2">
    <source>
        <dbReference type="ARBA" id="ARBA00022840"/>
    </source>
</evidence>
<dbReference type="SMART" id="SM00989">
    <property type="entry name" value="V4R"/>
    <property type="match status" value="1"/>
</dbReference>
<dbReference type="AlphaFoldDB" id="A0A4Q1KMP2"/>
<name>A0A4Q1KMP2_9SPHN</name>
<dbReference type="FunFam" id="3.40.50.300:FF:000006">
    <property type="entry name" value="DNA-binding transcriptional regulator NtrC"/>
    <property type="match status" value="1"/>
</dbReference>
<dbReference type="Gene3D" id="3.40.50.300">
    <property type="entry name" value="P-loop containing nucleotide triphosphate hydrolases"/>
    <property type="match status" value="1"/>
</dbReference>
<dbReference type="Pfam" id="PF02830">
    <property type="entry name" value="V4R"/>
    <property type="match status" value="1"/>
</dbReference>
<dbReference type="CDD" id="cd00009">
    <property type="entry name" value="AAA"/>
    <property type="match status" value="1"/>
</dbReference>
<dbReference type="PROSITE" id="PS00676">
    <property type="entry name" value="SIGMA54_INTERACT_2"/>
    <property type="match status" value="1"/>
</dbReference>
<dbReference type="PANTHER" id="PTHR32071">
    <property type="entry name" value="TRANSCRIPTIONAL REGULATORY PROTEIN"/>
    <property type="match status" value="1"/>
</dbReference>
<dbReference type="InterPro" id="IPR002197">
    <property type="entry name" value="HTH_Fis"/>
</dbReference>
<dbReference type="GO" id="GO:0006355">
    <property type="term" value="P:regulation of DNA-templated transcription"/>
    <property type="evidence" value="ECO:0007669"/>
    <property type="project" value="InterPro"/>
</dbReference>
<comment type="caution">
    <text evidence="9">The sequence shown here is derived from an EMBL/GenBank/DDBJ whole genome shotgun (WGS) entry which is preliminary data.</text>
</comment>
<feature type="domain" description="Sigma-54 factor interaction" evidence="8">
    <location>
        <begin position="251"/>
        <end position="480"/>
    </location>
</feature>
<evidence type="ECO:0000259" key="8">
    <source>
        <dbReference type="PROSITE" id="PS50045"/>
    </source>
</evidence>
<evidence type="ECO:0000256" key="6">
    <source>
        <dbReference type="ARBA" id="ARBA00023159"/>
    </source>
</evidence>
<dbReference type="Gene3D" id="3.30.1380.20">
    <property type="entry name" value="Trafficking protein particle complex subunit 3"/>
    <property type="match status" value="1"/>
</dbReference>
<dbReference type="InterPro" id="IPR024096">
    <property type="entry name" value="NO_sig/Golgi_transp_ligand-bd"/>
</dbReference>
<reference evidence="10" key="1">
    <citation type="submission" date="2019-01" db="EMBL/GenBank/DDBJ databases">
        <title>Cytophagaceae bacterium strain CAR-16.</title>
        <authorList>
            <person name="Chen W.-M."/>
        </authorList>
    </citation>
    <scope>NUCLEOTIDE SEQUENCE [LARGE SCALE GENOMIC DNA]</scope>
    <source>
        <strain evidence="10">CHR27</strain>
    </source>
</reference>
<keyword evidence="4" id="KW-0805">Transcription regulation</keyword>
<evidence type="ECO:0000256" key="4">
    <source>
        <dbReference type="ARBA" id="ARBA00023015"/>
    </source>
</evidence>
<dbReference type="InterPro" id="IPR025943">
    <property type="entry name" value="Sigma_54_int_dom_ATP-bd_2"/>
</dbReference>
<dbReference type="PANTHER" id="PTHR32071:SF117">
    <property type="entry name" value="PTS-DEPENDENT DIHYDROXYACETONE KINASE OPERON REGULATORY PROTEIN-RELATED"/>
    <property type="match status" value="1"/>
</dbReference>
<dbReference type="Gene3D" id="1.10.10.60">
    <property type="entry name" value="Homeodomain-like"/>
    <property type="match status" value="1"/>
</dbReference>
<keyword evidence="10" id="KW-1185">Reference proteome</keyword>
<dbReference type="Pfam" id="PF00158">
    <property type="entry name" value="Sigma54_activat"/>
    <property type="match status" value="1"/>
</dbReference>
<dbReference type="PROSITE" id="PS00675">
    <property type="entry name" value="SIGMA54_INTERACT_1"/>
    <property type="match status" value="1"/>
</dbReference>
<dbReference type="Gene3D" id="1.10.8.60">
    <property type="match status" value="1"/>
</dbReference>